<reference evidence="3" key="2">
    <citation type="submission" date="2020-11" db="EMBL/GenBank/DDBJ databases">
        <authorList>
            <person name="McCartney M.A."/>
            <person name="Auch B."/>
            <person name="Kono T."/>
            <person name="Mallez S."/>
            <person name="Becker A."/>
            <person name="Gohl D.M."/>
            <person name="Silverstein K.A.T."/>
            <person name="Koren S."/>
            <person name="Bechman K.B."/>
            <person name="Herman A."/>
            <person name="Abrahante J.E."/>
            <person name="Garbe J."/>
        </authorList>
    </citation>
    <scope>NUCLEOTIDE SEQUENCE</scope>
    <source>
        <strain evidence="3">Duluth1</strain>
        <tissue evidence="3">Whole animal</tissue>
    </source>
</reference>
<accession>A0A9D4N7R3</accession>
<dbReference type="EMBL" id="JAIWYP010000001">
    <property type="protein sequence ID" value="KAH3888267.1"/>
    <property type="molecule type" value="Genomic_DNA"/>
</dbReference>
<evidence type="ECO:0000256" key="2">
    <source>
        <dbReference type="SAM" id="Phobius"/>
    </source>
</evidence>
<dbReference type="AlphaFoldDB" id="A0A9D4N7R3"/>
<keyword evidence="2" id="KW-1133">Transmembrane helix</keyword>
<sequence length="108" mass="11958">MYSELPTRCTPKTSLFLYVSFLSSVTGLSRLSFSLFLKVTGHPEVNDVMTQYQLLNVDVVSQAPPVIKADDDAADDDNDDGGDDRLQDSTDRDGHMKNKQAASFRITL</sequence>
<protein>
    <submittedName>
        <fullName evidence="3">Uncharacterized protein</fullName>
    </submittedName>
</protein>
<keyword evidence="2" id="KW-0812">Transmembrane</keyword>
<reference evidence="3" key="1">
    <citation type="journal article" date="2019" name="bioRxiv">
        <title>The Genome of the Zebra Mussel, Dreissena polymorpha: A Resource for Invasive Species Research.</title>
        <authorList>
            <person name="McCartney M.A."/>
            <person name="Auch B."/>
            <person name="Kono T."/>
            <person name="Mallez S."/>
            <person name="Zhang Y."/>
            <person name="Obille A."/>
            <person name="Becker A."/>
            <person name="Abrahante J.E."/>
            <person name="Garbe J."/>
            <person name="Badalamenti J.P."/>
            <person name="Herman A."/>
            <person name="Mangelson H."/>
            <person name="Liachko I."/>
            <person name="Sullivan S."/>
            <person name="Sone E.D."/>
            <person name="Koren S."/>
            <person name="Silverstein K.A.T."/>
            <person name="Beckman K.B."/>
            <person name="Gohl D.M."/>
        </authorList>
    </citation>
    <scope>NUCLEOTIDE SEQUENCE</scope>
    <source>
        <strain evidence="3">Duluth1</strain>
        <tissue evidence="3">Whole animal</tissue>
    </source>
</reference>
<evidence type="ECO:0000313" key="4">
    <source>
        <dbReference type="Proteomes" id="UP000828390"/>
    </source>
</evidence>
<gene>
    <name evidence="3" type="ORF">DPMN_012299</name>
</gene>
<comment type="caution">
    <text evidence="3">The sequence shown here is derived from an EMBL/GenBank/DDBJ whole genome shotgun (WGS) entry which is preliminary data.</text>
</comment>
<keyword evidence="2" id="KW-0472">Membrane</keyword>
<keyword evidence="4" id="KW-1185">Reference proteome</keyword>
<name>A0A9D4N7R3_DREPO</name>
<dbReference type="Proteomes" id="UP000828390">
    <property type="component" value="Unassembled WGS sequence"/>
</dbReference>
<feature type="transmembrane region" description="Helical" evidence="2">
    <location>
        <begin position="15"/>
        <end position="37"/>
    </location>
</feature>
<feature type="compositionally biased region" description="Basic and acidic residues" evidence="1">
    <location>
        <begin position="83"/>
        <end position="96"/>
    </location>
</feature>
<feature type="compositionally biased region" description="Acidic residues" evidence="1">
    <location>
        <begin position="72"/>
        <end position="82"/>
    </location>
</feature>
<proteinExistence type="predicted"/>
<organism evidence="3 4">
    <name type="scientific">Dreissena polymorpha</name>
    <name type="common">Zebra mussel</name>
    <name type="synonym">Mytilus polymorpha</name>
    <dbReference type="NCBI Taxonomy" id="45954"/>
    <lineage>
        <taxon>Eukaryota</taxon>
        <taxon>Metazoa</taxon>
        <taxon>Spiralia</taxon>
        <taxon>Lophotrochozoa</taxon>
        <taxon>Mollusca</taxon>
        <taxon>Bivalvia</taxon>
        <taxon>Autobranchia</taxon>
        <taxon>Heteroconchia</taxon>
        <taxon>Euheterodonta</taxon>
        <taxon>Imparidentia</taxon>
        <taxon>Neoheterodontei</taxon>
        <taxon>Myida</taxon>
        <taxon>Dreissenoidea</taxon>
        <taxon>Dreissenidae</taxon>
        <taxon>Dreissena</taxon>
    </lineage>
</organism>
<evidence type="ECO:0000313" key="3">
    <source>
        <dbReference type="EMBL" id="KAH3888267.1"/>
    </source>
</evidence>
<evidence type="ECO:0000256" key="1">
    <source>
        <dbReference type="SAM" id="MobiDB-lite"/>
    </source>
</evidence>
<feature type="region of interest" description="Disordered" evidence="1">
    <location>
        <begin position="66"/>
        <end position="108"/>
    </location>
</feature>